<dbReference type="EMBL" id="AGJK01000267">
    <property type="protein sequence ID" value="EHP88501.1"/>
    <property type="molecule type" value="Genomic_DNA"/>
</dbReference>
<evidence type="ECO:0000313" key="1">
    <source>
        <dbReference type="EMBL" id="EHP88501.1"/>
    </source>
</evidence>
<sequence length="104" mass="11526">MLLPLVLLLLGLWEVQRGADDHAAFEAEQQRLAGLVTQMEARAPRDGRFDPRLQFRYEGRTYGGPLALDKAREARDEAGFLARLMDWRRVLPPVVVAGGALAAA</sequence>
<proteinExistence type="predicted"/>
<dbReference type="AlphaFoldDB" id="H1KSA3"/>
<gene>
    <name evidence="1" type="ORF">MetexDRAFT_5516</name>
</gene>
<comment type="caution">
    <text evidence="1">The sequence shown here is derived from an EMBL/GenBank/DDBJ whole genome shotgun (WGS) entry which is preliminary data.</text>
</comment>
<reference evidence="1 2" key="1">
    <citation type="submission" date="2011-09" db="EMBL/GenBank/DDBJ databases">
        <title>The draft genome of Methylobacterium extorquens DSM 13060.</title>
        <authorList>
            <consortium name="US DOE Joint Genome Institute (JGI-PGF)"/>
            <person name="Lucas S."/>
            <person name="Han J."/>
            <person name="Lapidus A."/>
            <person name="Cheng J.-F."/>
            <person name="Goodwin L."/>
            <person name="Pitluck S."/>
            <person name="Peters L."/>
            <person name="Land M.L."/>
            <person name="Hauser L."/>
            <person name="Koskimaki J."/>
            <person name="Halonen O."/>
            <person name="Pirttila A."/>
            <person name="Frank C."/>
            <person name="Woyke T.J."/>
        </authorList>
    </citation>
    <scope>NUCLEOTIDE SEQUENCE [LARGE SCALE GENOMIC DNA]</scope>
    <source>
        <strain evidence="1 2">DSM 13060</strain>
    </source>
</reference>
<evidence type="ECO:0000313" key="2">
    <source>
        <dbReference type="Proteomes" id="UP000004382"/>
    </source>
</evidence>
<feature type="non-terminal residue" evidence="1">
    <location>
        <position position="104"/>
    </location>
</feature>
<name>H1KSA3_METEX</name>
<dbReference type="Proteomes" id="UP000004382">
    <property type="component" value="Unassembled WGS sequence"/>
</dbReference>
<organism evidence="1 2">
    <name type="scientific">Methylorubrum extorquens DSM 13060</name>
    <dbReference type="NCBI Taxonomy" id="882800"/>
    <lineage>
        <taxon>Bacteria</taxon>
        <taxon>Pseudomonadati</taxon>
        <taxon>Pseudomonadota</taxon>
        <taxon>Alphaproteobacteria</taxon>
        <taxon>Hyphomicrobiales</taxon>
        <taxon>Methylobacteriaceae</taxon>
        <taxon>Methylorubrum</taxon>
    </lineage>
</organism>
<accession>H1KSA3</accession>
<protein>
    <submittedName>
        <fullName evidence="1">Putative peptidase</fullName>
    </submittedName>
</protein>